<dbReference type="AlphaFoldDB" id="A0A7Y9JZK9"/>
<feature type="domain" description="Heparan-alpha-glucosaminide N-acetyltransferase catalytic" evidence="3">
    <location>
        <begin position="36"/>
        <end position="217"/>
    </location>
</feature>
<feature type="transmembrane region" description="Helical" evidence="2">
    <location>
        <begin position="132"/>
        <end position="151"/>
    </location>
</feature>
<dbReference type="InterPro" id="IPR012429">
    <property type="entry name" value="HGSNAT_cat"/>
</dbReference>
<keyword evidence="2" id="KW-0812">Transmembrane</keyword>
<accession>A0A7Y9JZK9</accession>
<proteinExistence type="predicted"/>
<evidence type="ECO:0000313" key="4">
    <source>
        <dbReference type="EMBL" id="NYD86914.1"/>
    </source>
</evidence>
<evidence type="ECO:0000313" key="5">
    <source>
        <dbReference type="Proteomes" id="UP000577956"/>
    </source>
</evidence>
<feature type="transmembrane region" description="Helical" evidence="2">
    <location>
        <begin position="366"/>
        <end position="390"/>
    </location>
</feature>
<organism evidence="4 5">
    <name type="scientific">Cellulomonas oligotrophica</name>
    <dbReference type="NCBI Taxonomy" id="931536"/>
    <lineage>
        <taxon>Bacteria</taxon>
        <taxon>Bacillati</taxon>
        <taxon>Actinomycetota</taxon>
        <taxon>Actinomycetes</taxon>
        <taxon>Micrococcales</taxon>
        <taxon>Cellulomonadaceae</taxon>
        <taxon>Cellulomonas</taxon>
    </lineage>
</organism>
<feature type="transmembrane region" description="Helical" evidence="2">
    <location>
        <begin position="76"/>
        <end position="96"/>
    </location>
</feature>
<dbReference type="Proteomes" id="UP000577956">
    <property type="component" value="Unassembled WGS sequence"/>
</dbReference>
<dbReference type="RefSeq" id="WP_239072831.1">
    <property type="nucleotide sequence ID" value="NZ_BAABFI010000008.1"/>
</dbReference>
<keyword evidence="2" id="KW-1133">Transmembrane helix</keyword>
<feature type="transmembrane region" description="Helical" evidence="2">
    <location>
        <begin position="342"/>
        <end position="359"/>
    </location>
</feature>
<sequence length="461" mass="46411">MTVTAPSAEPVAAAPPVRRRRDAVRDRLVGFGRPPRVVGLDIARGLAVIGMIGAHVGDVPELVWSDPSTWGGVVHGRSSLLFAVVAGVSLALLTRGVRDADADRVRTVRLQLLGRGAAIFVIGLLVELVSGPVAVILTLYGVLFVAAIPLVRWSQRRLLLVAAGLALLGPVTLALVQSVALGSGPGTDLVLMGVYPATVWLALMMLGMAVGRLDLRSPRVAAGLVGVGVVLAVVGFGAGSLASGLTGGGSSSSSSSSWSSSSSSTTTVPGDDVDLTGLECEVWDDEWVSCYPAGAMSEEGLVDEGSLGDEVEDTGPDVPALLASAATQALSVSPHSGGTPEVVGSAGFALAVLGLCLLVGRPLRWVLLPVAALGSMPLTAYSLHVVLVATLGETAVAQHPNLYWLLMAGALALAASVWAVLVGRGPLETLTARVSAAAAGVTPAPAPAPEGAPGPGPTAAP</sequence>
<protein>
    <submittedName>
        <fullName evidence="4">Putative membrane protein YeiB</fullName>
    </submittedName>
</protein>
<feature type="transmembrane region" description="Helical" evidence="2">
    <location>
        <begin position="189"/>
        <end position="210"/>
    </location>
</feature>
<dbReference type="Pfam" id="PF07786">
    <property type="entry name" value="HGSNAT_cat"/>
    <property type="match status" value="1"/>
</dbReference>
<feature type="region of interest" description="Disordered" evidence="1">
    <location>
        <begin position="244"/>
        <end position="273"/>
    </location>
</feature>
<gene>
    <name evidence="4" type="ORF">BKA21_002463</name>
</gene>
<feature type="transmembrane region" description="Helical" evidence="2">
    <location>
        <begin position="222"/>
        <end position="245"/>
    </location>
</feature>
<evidence type="ECO:0000256" key="1">
    <source>
        <dbReference type="SAM" id="MobiDB-lite"/>
    </source>
</evidence>
<name>A0A7Y9JZK9_9CELL</name>
<evidence type="ECO:0000256" key="2">
    <source>
        <dbReference type="SAM" id="Phobius"/>
    </source>
</evidence>
<feature type="transmembrane region" description="Helical" evidence="2">
    <location>
        <begin position="402"/>
        <end position="423"/>
    </location>
</feature>
<feature type="compositionally biased region" description="Low complexity" evidence="1">
    <location>
        <begin position="251"/>
        <end position="268"/>
    </location>
</feature>
<evidence type="ECO:0000259" key="3">
    <source>
        <dbReference type="Pfam" id="PF07786"/>
    </source>
</evidence>
<keyword evidence="2" id="KW-0472">Membrane</keyword>
<feature type="transmembrane region" description="Helical" evidence="2">
    <location>
        <begin position="108"/>
        <end position="126"/>
    </location>
</feature>
<comment type="caution">
    <text evidence="4">The sequence shown here is derived from an EMBL/GenBank/DDBJ whole genome shotgun (WGS) entry which is preliminary data.</text>
</comment>
<feature type="transmembrane region" description="Helical" evidence="2">
    <location>
        <begin position="158"/>
        <end position="177"/>
    </location>
</feature>
<reference evidence="4 5" key="1">
    <citation type="submission" date="2020-07" db="EMBL/GenBank/DDBJ databases">
        <title>Sequencing the genomes of 1000 actinobacteria strains.</title>
        <authorList>
            <person name="Klenk H.-P."/>
        </authorList>
    </citation>
    <scope>NUCLEOTIDE SEQUENCE [LARGE SCALE GENOMIC DNA]</scope>
    <source>
        <strain evidence="4 5">DSM 24482</strain>
    </source>
</reference>
<dbReference type="EMBL" id="JACCBK010000001">
    <property type="protein sequence ID" value="NYD86914.1"/>
    <property type="molecule type" value="Genomic_DNA"/>
</dbReference>